<evidence type="ECO:0000256" key="1">
    <source>
        <dbReference type="SAM" id="MobiDB-lite"/>
    </source>
</evidence>
<reference evidence="3" key="1">
    <citation type="submission" date="2022-06" db="EMBL/GenBank/DDBJ databases">
        <title>Aeoliella straminimaris, a novel planctomycete from sediments.</title>
        <authorList>
            <person name="Vitorino I.R."/>
            <person name="Lage O.M."/>
        </authorList>
    </citation>
    <scope>NUCLEOTIDE SEQUENCE</scope>
    <source>
        <strain evidence="3">ICT_H6.2</strain>
    </source>
</reference>
<feature type="region of interest" description="Disordered" evidence="1">
    <location>
        <begin position="1"/>
        <end position="20"/>
    </location>
</feature>
<accession>A0A9X2F8X9</accession>
<feature type="transmembrane region" description="Helical" evidence="2">
    <location>
        <begin position="107"/>
        <end position="127"/>
    </location>
</feature>
<feature type="transmembrane region" description="Helical" evidence="2">
    <location>
        <begin position="139"/>
        <end position="160"/>
    </location>
</feature>
<keyword evidence="2" id="KW-1133">Transmembrane helix</keyword>
<comment type="caution">
    <text evidence="3">The sequence shown here is derived from an EMBL/GenBank/DDBJ whole genome shotgun (WGS) entry which is preliminary data.</text>
</comment>
<feature type="compositionally biased region" description="Pro residues" evidence="1">
    <location>
        <begin position="1"/>
        <end position="11"/>
    </location>
</feature>
<feature type="transmembrane region" description="Helical" evidence="2">
    <location>
        <begin position="51"/>
        <end position="71"/>
    </location>
</feature>
<evidence type="ECO:0000313" key="4">
    <source>
        <dbReference type="Proteomes" id="UP001155241"/>
    </source>
</evidence>
<feature type="transmembrane region" description="Helical" evidence="2">
    <location>
        <begin position="77"/>
        <end position="95"/>
    </location>
</feature>
<gene>
    <name evidence="3" type="ORF">NG895_07925</name>
</gene>
<keyword evidence="4" id="KW-1185">Reference proteome</keyword>
<keyword evidence="2" id="KW-0472">Membrane</keyword>
<keyword evidence="2" id="KW-0812">Transmembrane</keyword>
<dbReference type="EMBL" id="JAMXLR010000026">
    <property type="protein sequence ID" value="MCO6043833.1"/>
    <property type="molecule type" value="Genomic_DNA"/>
</dbReference>
<name>A0A9X2F8X9_9BACT</name>
<dbReference type="AlphaFoldDB" id="A0A9X2F8X9"/>
<sequence>MAPSSNLPPPTPEDERWAQPPRRIELPPAVQMRRQRSTEQTLYSVPRRFDIATMLTVSFAYSLLFTMLRLLGAEWPVFAFIGGLTIAVGVAQAFFPYGDAPRWASAIAGVAYSLLWWVAFVVVYGTWDGEFLCVAFSSVIWGPLLGYLCGACEAGVFLVADMVRKRWFPDEAEEILQDQDWEDVPLERIEE</sequence>
<dbReference type="RefSeq" id="WP_252851936.1">
    <property type="nucleotide sequence ID" value="NZ_JAMXLR010000026.1"/>
</dbReference>
<evidence type="ECO:0000256" key="2">
    <source>
        <dbReference type="SAM" id="Phobius"/>
    </source>
</evidence>
<proteinExistence type="predicted"/>
<evidence type="ECO:0000313" key="3">
    <source>
        <dbReference type="EMBL" id="MCO6043833.1"/>
    </source>
</evidence>
<organism evidence="3 4">
    <name type="scientific">Aeoliella straminimaris</name>
    <dbReference type="NCBI Taxonomy" id="2954799"/>
    <lineage>
        <taxon>Bacteria</taxon>
        <taxon>Pseudomonadati</taxon>
        <taxon>Planctomycetota</taxon>
        <taxon>Planctomycetia</taxon>
        <taxon>Pirellulales</taxon>
        <taxon>Lacipirellulaceae</taxon>
        <taxon>Aeoliella</taxon>
    </lineage>
</organism>
<protein>
    <submittedName>
        <fullName evidence="3">Uncharacterized protein</fullName>
    </submittedName>
</protein>
<dbReference type="Proteomes" id="UP001155241">
    <property type="component" value="Unassembled WGS sequence"/>
</dbReference>